<evidence type="ECO:0000313" key="10">
    <source>
        <dbReference type="Proteomes" id="UP000054988"/>
    </source>
</evidence>
<dbReference type="EMBL" id="LATX01000668">
    <property type="protein sequence ID" value="KTB45517.1"/>
    <property type="molecule type" value="Genomic_DNA"/>
</dbReference>
<keyword evidence="6" id="KW-0326">Glycosidase</keyword>
<dbReference type="PANTHER" id="PTHR44099:SF4">
    <property type="entry name" value="RABCONNECTIN-3B, ISOFORM A"/>
    <property type="match status" value="1"/>
</dbReference>
<keyword evidence="4 6" id="KW-0624">Polysaccharide degradation</keyword>
<dbReference type="eggNOG" id="KOG4155">
    <property type="taxonomic scope" value="Eukaryota"/>
</dbReference>
<dbReference type="InterPro" id="IPR049916">
    <property type="entry name" value="WDR72-like"/>
</dbReference>
<feature type="region of interest" description="Disordered" evidence="7">
    <location>
        <begin position="79"/>
        <end position="119"/>
    </location>
</feature>
<feature type="repeat" description="WD" evidence="5">
    <location>
        <begin position="1269"/>
        <end position="1303"/>
    </location>
</feature>
<comment type="catalytic activity">
    <reaction evidence="6">
        <text>Endohydrolysis of (1-&gt;4)-beta-D-xylosidic linkages in xylans.</text>
        <dbReference type="EC" id="3.2.1.8"/>
    </reaction>
</comment>
<gene>
    <name evidence="9" type="ORF">WG66_1864</name>
</gene>
<dbReference type="PROSITE" id="PS50082">
    <property type="entry name" value="WD_REPEATS_2"/>
    <property type="match status" value="1"/>
</dbReference>
<dbReference type="InterPro" id="IPR015943">
    <property type="entry name" value="WD40/YVTN_repeat-like_dom_sf"/>
</dbReference>
<sequence>MLSASTFDVSLTLHDYADISSTGYSPKIIEESLSNATVSILTSWTAEGDIQASAGVAVGGQDGTLYLWKAIRSDIPRDPSHSSLSASFSGKTSPPAVSRASISTSRSASPSGGSGYASPFQVSQRSRIVSGITAEQVEAPKNYVDFDEEPDKLKGILKGRAPKDKDKIVSPVDDLSPTDPNREASRRKERPRSLRSPPASPLLAPRIVSTPASPKATKYDKSVKSALELLAHILLPTPGSAAPVTSMHAIRGGNLLAVLQSSGHLTILTTVDGRCATALNVNDTKLHPPSGAKGGCGAHDVWRWDRIQVLFDGERTFILVAASRDPKSSFSQTFDAQDDDTHNQCKVVLVELKINQLAENIETGLKSIGQWCVESTPDAVGLYCAPNRPLIFYYITAAGQFFTRELYISSQAIYSKTSRPETPDSHSINMTLPNPFKATKPQPADNNDFAKEDDYGRVALEEPRETGLLPVDEKKVVYSMSIVDGSVYGMAWSEKELMTFRYQDGSLNILFNFPAKNVQSARFFDKDTFILVYPERTELYKVECVDANNNLVLDSALTQKIFQPKLTHTTVTGPCDAVDAVSPTLLVVFHKDDGHQQLKHFRWDENGYKLPSEIVWRVQGQISTGIQLTASIAINLDTVVLGYSDGKLRQSSLLQLCQKRQSEPSFQKVSDYPLNGFIVHLQLVANVRTNERMIIGGADDGSIAIWTLNDLKLCGRWTVFNTHLSRVLQFHDIATGPLRGCILCVAEDGTIAVVAIDGFEFLYMIPGSTFPLERISIGQDNLLLIYSDNRARLWDIKTKEFWRSMSADKAEELLAQGGWSELYLNIDSESARSCISPMVNSSRGTDFACTLNLNMGRFITESAALAKSISSSKSQTRNILLARDRLQMVLSMLLTPGLNKGIDEICQAQLEVPSSSASVGFPAMNVVTLHTCSWPGHSWCISPNVSAARALAIVVTLRALSIFEEHSDAANTVLAFYTSSLSTTIGSEYQSPNLTFIARCWFDGSNEIRQAARLLFDASAVRLSDDETNAIVESWQHQLPCLQPTIDRESPTAALALFLCGYLASERYSLLSTNALTDICKSINLYLHDEHSVHRALAVDLCSRGFHVWQHYIDALEILRALFLLATSTRKETISAQNVGAQARSAILNISATNTPLFITTLGIDILNPTNTEHRKSVLQILAFLIRKRPMVLYPNLPKLMEAVVKSLDPNLTSNRDAILDTATEILGHVVKTFPTVDFHMSTQRLAVGTNEGAIVMYDLKTATRFYVLEGHKKAITSCSFSPDGRRLVTLSIEESVVLVWKVGTSFSSFFNPGAPPRQGHSGSDPFKTLSFNVGEEAKMSRAETLELVRFEWTADRSVKLKIREIILRDLATPRFFGAAINTSFLFADEKYTQLACTQFSIFTPEDEMKWGEIEPIQNRFNFTGADEVVEFAESVQAKIRGHNFLWETHLPTWVNESLSATELDRALKHHINVIMNRYRGKVYAWDVVNEPISDTPNATFRETIWTHKFGEESVAKALTYARQADPVPKLYINDYDIEGINAKSNSLYEVVKSLKKDGVPLDAIGFQAHITLGQVPSTLRENLQRFVDLDLDVAITELDINLRGPANDTALAQQAKDYHSVVSACLSIERCVSVTIWGISDDHSWIPDGEVLPWDKNKEPKPAFFAIADAFQGK</sequence>
<feature type="compositionally biased region" description="Low complexity" evidence="7">
    <location>
        <begin position="98"/>
        <end position="111"/>
    </location>
</feature>
<dbReference type="Pfam" id="PF00400">
    <property type="entry name" value="WD40"/>
    <property type="match status" value="1"/>
</dbReference>
<evidence type="ECO:0000256" key="5">
    <source>
        <dbReference type="PROSITE-ProRule" id="PRU00221"/>
    </source>
</evidence>
<evidence type="ECO:0000256" key="2">
    <source>
        <dbReference type="ARBA" id="ARBA00022801"/>
    </source>
</evidence>
<dbReference type="SUPFAM" id="SSF48371">
    <property type="entry name" value="ARM repeat"/>
    <property type="match status" value="1"/>
</dbReference>
<evidence type="ECO:0000313" key="9">
    <source>
        <dbReference type="EMBL" id="KTB45517.1"/>
    </source>
</evidence>
<evidence type="ECO:0000259" key="8">
    <source>
        <dbReference type="PROSITE" id="PS51760"/>
    </source>
</evidence>
<dbReference type="SUPFAM" id="SSF50998">
    <property type="entry name" value="Quinoprotein alcohol dehydrogenase-like"/>
    <property type="match status" value="1"/>
</dbReference>
<dbReference type="Pfam" id="PF00331">
    <property type="entry name" value="Glyco_hydro_10"/>
    <property type="match status" value="1"/>
</dbReference>
<dbReference type="Gene3D" id="3.20.20.80">
    <property type="entry name" value="Glycosidases"/>
    <property type="match status" value="1"/>
</dbReference>
<dbReference type="InterPro" id="IPR001680">
    <property type="entry name" value="WD40_rpt"/>
</dbReference>
<dbReference type="PRINTS" id="PR00134">
    <property type="entry name" value="GLHYDRLASE10"/>
</dbReference>
<dbReference type="Gene3D" id="2.130.10.10">
    <property type="entry name" value="YVTN repeat-like/Quinoprotein amine dehydrogenase"/>
    <property type="match status" value="2"/>
</dbReference>
<dbReference type="EC" id="3.2.1.8" evidence="6"/>
<dbReference type="InterPro" id="IPR001000">
    <property type="entry name" value="GH10_dom"/>
</dbReference>
<dbReference type="GO" id="GO:0000272">
    <property type="term" value="P:polysaccharide catabolic process"/>
    <property type="evidence" value="ECO:0007669"/>
    <property type="project" value="UniProtKB-KW"/>
</dbReference>
<comment type="caution">
    <text evidence="9">The sequence shown here is derived from an EMBL/GenBank/DDBJ whole genome shotgun (WGS) entry which is preliminary data.</text>
</comment>
<dbReference type="InterPro" id="IPR017853">
    <property type="entry name" value="GH"/>
</dbReference>
<proteinExistence type="inferred from homology"/>
<dbReference type="SMART" id="SM00320">
    <property type="entry name" value="WD40"/>
    <property type="match status" value="5"/>
</dbReference>
<protein>
    <recommendedName>
        <fullName evidence="6">Beta-xylanase</fullName>
        <ecNumber evidence="6">3.2.1.8</ecNumber>
    </recommendedName>
</protein>
<dbReference type="SUPFAM" id="SSF50969">
    <property type="entry name" value="YVTN repeat-like/Quinoprotein amine dehydrogenase"/>
    <property type="match status" value="1"/>
</dbReference>
<evidence type="ECO:0000256" key="7">
    <source>
        <dbReference type="SAM" id="MobiDB-lite"/>
    </source>
</evidence>
<keyword evidence="2 6" id="KW-0378">Hydrolase</keyword>
<feature type="domain" description="GH10" evidence="8">
    <location>
        <begin position="1370"/>
        <end position="1671"/>
    </location>
</feature>
<dbReference type="InterPro" id="IPR016024">
    <property type="entry name" value="ARM-type_fold"/>
</dbReference>
<keyword evidence="3 6" id="KW-0119">Carbohydrate metabolism</keyword>
<dbReference type="GO" id="GO:0031176">
    <property type="term" value="F:endo-1,4-beta-xylanase activity"/>
    <property type="evidence" value="ECO:0007669"/>
    <property type="project" value="UniProtKB-EC"/>
</dbReference>
<organism evidence="9 10">
    <name type="scientific">Moniliophthora roreri</name>
    <name type="common">Frosty pod rot fungus</name>
    <name type="synonym">Monilia roreri</name>
    <dbReference type="NCBI Taxonomy" id="221103"/>
    <lineage>
        <taxon>Eukaryota</taxon>
        <taxon>Fungi</taxon>
        <taxon>Dikarya</taxon>
        <taxon>Basidiomycota</taxon>
        <taxon>Agaricomycotina</taxon>
        <taxon>Agaricomycetes</taxon>
        <taxon>Agaricomycetidae</taxon>
        <taxon>Agaricales</taxon>
        <taxon>Marasmiineae</taxon>
        <taxon>Marasmiaceae</taxon>
        <taxon>Moniliophthora</taxon>
    </lineage>
</organism>
<dbReference type="SMART" id="SM00633">
    <property type="entry name" value="Glyco_10"/>
    <property type="match status" value="1"/>
</dbReference>
<dbReference type="GO" id="GO:0005737">
    <property type="term" value="C:cytoplasm"/>
    <property type="evidence" value="ECO:0007669"/>
    <property type="project" value="TreeGrafter"/>
</dbReference>
<dbReference type="SUPFAM" id="SSF51445">
    <property type="entry name" value="(Trans)glycosidases"/>
    <property type="match status" value="1"/>
</dbReference>
<feature type="region of interest" description="Disordered" evidence="7">
    <location>
        <begin position="155"/>
        <end position="215"/>
    </location>
</feature>
<evidence type="ECO:0000256" key="1">
    <source>
        <dbReference type="ARBA" id="ARBA00007495"/>
    </source>
</evidence>
<feature type="compositionally biased region" description="Polar residues" evidence="7">
    <location>
        <begin position="81"/>
        <end position="92"/>
    </location>
</feature>
<feature type="compositionally biased region" description="Low complexity" evidence="7">
    <location>
        <begin position="194"/>
        <end position="206"/>
    </location>
</feature>
<name>A0A0W0GAB8_MONRR</name>
<dbReference type="PROSITE" id="PS51760">
    <property type="entry name" value="GH10_2"/>
    <property type="match status" value="1"/>
</dbReference>
<dbReference type="InterPro" id="IPR011047">
    <property type="entry name" value="Quinoprotein_ADH-like_sf"/>
</dbReference>
<evidence type="ECO:0000256" key="4">
    <source>
        <dbReference type="ARBA" id="ARBA00023326"/>
    </source>
</evidence>
<evidence type="ECO:0000256" key="3">
    <source>
        <dbReference type="ARBA" id="ARBA00023277"/>
    </source>
</evidence>
<comment type="similarity">
    <text evidence="1 6">Belongs to the glycosyl hydrolase 10 (cellulase F) family.</text>
</comment>
<keyword evidence="5" id="KW-0853">WD repeat</keyword>
<accession>A0A0W0GAB8</accession>
<dbReference type="PANTHER" id="PTHR44099">
    <property type="entry name" value="RABCONNECTIN-3B, ISOFORM A"/>
    <property type="match status" value="1"/>
</dbReference>
<dbReference type="InterPro" id="IPR011044">
    <property type="entry name" value="Quino_amine_DH_bsu"/>
</dbReference>
<dbReference type="Proteomes" id="UP000054988">
    <property type="component" value="Unassembled WGS sequence"/>
</dbReference>
<reference evidence="9 10" key="1">
    <citation type="submission" date="2015-12" db="EMBL/GenBank/DDBJ databases">
        <title>Draft genome sequence of Moniliophthora roreri, the causal agent of frosty pod rot of cacao.</title>
        <authorList>
            <person name="Aime M.C."/>
            <person name="Diaz-Valderrama J.R."/>
            <person name="Kijpornyongpan T."/>
            <person name="Phillips-Mora W."/>
        </authorList>
    </citation>
    <scope>NUCLEOTIDE SEQUENCE [LARGE SCALE GENOMIC DNA]</scope>
    <source>
        <strain evidence="9 10">MCA 2952</strain>
    </source>
</reference>
<feature type="region of interest" description="Disordered" evidence="7">
    <location>
        <begin position="418"/>
        <end position="448"/>
    </location>
</feature>
<evidence type="ECO:0000256" key="6">
    <source>
        <dbReference type="RuleBase" id="RU361174"/>
    </source>
</evidence>